<proteinExistence type="inferred from homology"/>
<evidence type="ECO:0000313" key="9">
    <source>
        <dbReference type="Proteomes" id="UP000224634"/>
    </source>
</evidence>
<dbReference type="GO" id="GO:0003746">
    <property type="term" value="F:translation elongation factor activity"/>
    <property type="evidence" value="ECO:0007669"/>
    <property type="project" value="UniProtKB-UniRule"/>
</dbReference>
<organism evidence="8 9">
    <name type="scientific">Polytolypa hystricis (strain UAMH7299)</name>
    <dbReference type="NCBI Taxonomy" id="1447883"/>
    <lineage>
        <taxon>Eukaryota</taxon>
        <taxon>Fungi</taxon>
        <taxon>Dikarya</taxon>
        <taxon>Ascomycota</taxon>
        <taxon>Pezizomycotina</taxon>
        <taxon>Eurotiomycetes</taxon>
        <taxon>Eurotiomycetidae</taxon>
        <taxon>Onygenales</taxon>
        <taxon>Onygenales incertae sedis</taxon>
        <taxon>Polytolypa</taxon>
    </lineage>
</organism>
<dbReference type="EMBL" id="PDNA01000198">
    <property type="protein sequence ID" value="PGH04555.1"/>
    <property type="molecule type" value="Genomic_DNA"/>
</dbReference>
<accession>A0A2B7X6H4</accession>
<evidence type="ECO:0000256" key="3">
    <source>
        <dbReference type="ARBA" id="ARBA00022917"/>
    </source>
</evidence>
<dbReference type="Pfam" id="PF00647">
    <property type="entry name" value="EF1G"/>
    <property type="match status" value="1"/>
</dbReference>
<dbReference type="OrthoDB" id="249703at2759"/>
<dbReference type="Gene3D" id="1.20.1050.10">
    <property type="match status" value="1"/>
</dbReference>
<dbReference type="SMART" id="SM01183">
    <property type="entry name" value="EF1G"/>
    <property type="match status" value="1"/>
</dbReference>
<name>A0A2B7X6H4_POLH7</name>
<evidence type="ECO:0000256" key="4">
    <source>
        <dbReference type="PROSITE-ProRule" id="PRU00519"/>
    </source>
</evidence>
<dbReference type="CDD" id="cd03181">
    <property type="entry name" value="GST_C_EF1Bgamma_like"/>
    <property type="match status" value="1"/>
</dbReference>
<dbReference type="GO" id="GO:0005634">
    <property type="term" value="C:nucleus"/>
    <property type="evidence" value="ECO:0007669"/>
    <property type="project" value="TreeGrafter"/>
</dbReference>
<dbReference type="FunFam" id="1.20.1050.10:FF:000006">
    <property type="entry name" value="Elongation factor 1 gamma"/>
    <property type="match status" value="1"/>
</dbReference>
<dbReference type="GO" id="GO:0005737">
    <property type="term" value="C:cytoplasm"/>
    <property type="evidence" value="ECO:0007669"/>
    <property type="project" value="TreeGrafter"/>
</dbReference>
<dbReference type="SUPFAM" id="SSF89942">
    <property type="entry name" value="eEF1-gamma domain"/>
    <property type="match status" value="1"/>
</dbReference>
<dbReference type="FunFam" id="3.30.70.1010:FF:000001">
    <property type="entry name" value="Elongation factor 1-gamma 1"/>
    <property type="match status" value="1"/>
</dbReference>
<gene>
    <name evidence="8" type="ORF">AJ80_08499</name>
</gene>
<dbReference type="SUPFAM" id="SSF47616">
    <property type="entry name" value="GST C-terminal domain-like"/>
    <property type="match status" value="1"/>
</dbReference>
<feature type="domain" description="GST C-terminal" evidence="7">
    <location>
        <begin position="1"/>
        <end position="130"/>
    </location>
</feature>
<dbReference type="PROSITE" id="PS50040">
    <property type="entry name" value="EF1G_C"/>
    <property type="match status" value="1"/>
</dbReference>
<feature type="region of interest" description="Disordered" evidence="5">
    <location>
        <begin position="122"/>
        <end position="157"/>
    </location>
</feature>
<dbReference type="InterPro" id="IPR036433">
    <property type="entry name" value="EF1B_G_C_sf"/>
</dbReference>
<dbReference type="Proteomes" id="UP000224634">
    <property type="component" value="Unassembled WGS sequence"/>
</dbReference>
<dbReference type="Pfam" id="PF00043">
    <property type="entry name" value="GST_C"/>
    <property type="match status" value="1"/>
</dbReference>
<sequence>MSFANAELLPATAGWFRPLTGRDPYNKKAVEDASKAALARYDVLEKHLTNNTFLVGERITLADIFAGSLCSRGFQFVLGKAWRQSNPALTRWYETVVNQPVYKAVVESPIFVEEALKNVAPKKEEAAKPAPKAAPEPEAEEKPPAPKPKHPLESLPKPSMILDDWKRKYSNEETREVALPWFWEHYNPEEYSLWRVDYKYNEELKLAFMSNNLIGGFFARLEASRKWVFGACSVYGVNHDNIIQGAFVIRGQNATHAFDVAPDWESYSFTKLDASKPEDKKFVEDQWAWDTSIVANGKTYEHSDGKVCK</sequence>
<evidence type="ECO:0000313" key="8">
    <source>
        <dbReference type="EMBL" id="PGH04555.1"/>
    </source>
</evidence>
<dbReference type="AlphaFoldDB" id="A0A2B7X6H4"/>
<feature type="domain" description="EF-1-gamma C-terminal" evidence="6">
    <location>
        <begin position="148"/>
        <end position="309"/>
    </location>
</feature>
<dbReference type="Gene3D" id="3.30.70.1010">
    <property type="entry name" value="Translation elongation factor EF1B, gamma chain, conserved domain"/>
    <property type="match status" value="1"/>
</dbReference>
<keyword evidence="9" id="KW-1185">Reference proteome</keyword>
<dbReference type="InterPro" id="IPR010987">
    <property type="entry name" value="Glutathione-S-Trfase_C-like"/>
</dbReference>
<comment type="similarity">
    <text evidence="1">Belongs to the GST superfamily.</text>
</comment>
<evidence type="ECO:0000256" key="5">
    <source>
        <dbReference type="SAM" id="MobiDB-lite"/>
    </source>
</evidence>
<keyword evidence="2 4" id="KW-0251">Elongation factor</keyword>
<keyword evidence="3 4" id="KW-0648">Protein biosynthesis</keyword>
<dbReference type="PROSITE" id="PS50405">
    <property type="entry name" value="GST_CTER"/>
    <property type="match status" value="1"/>
</dbReference>
<protein>
    <recommendedName>
        <fullName evidence="10">Elongation factor 1-gamma</fullName>
    </recommendedName>
</protein>
<evidence type="ECO:0000259" key="7">
    <source>
        <dbReference type="PROSITE" id="PS50405"/>
    </source>
</evidence>
<evidence type="ECO:0000256" key="2">
    <source>
        <dbReference type="ARBA" id="ARBA00022768"/>
    </source>
</evidence>
<dbReference type="InterPro" id="IPR050802">
    <property type="entry name" value="EF-GSTs"/>
</dbReference>
<reference evidence="8 9" key="1">
    <citation type="submission" date="2017-10" db="EMBL/GenBank/DDBJ databases">
        <title>Comparative genomics in systemic dimorphic fungi from Ajellomycetaceae.</title>
        <authorList>
            <person name="Munoz J.F."/>
            <person name="Mcewen J.G."/>
            <person name="Clay O.K."/>
            <person name="Cuomo C.A."/>
        </authorList>
    </citation>
    <scope>NUCLEOTIDE SEQUENCE [LARGE SCALE GENOMIC DNA]</scope>
    <source>
        <strain evidence="8 9">UAMH7299</strain>
    </source>
</reference>
<evidence type="ECO:0000259" key="6">
    <source>
        <dbReference type="PROSITE" id="PS50040"/>
    </source>
</evidence>
<dbReference type="InterPro" id="IPR004046">
    <property type="entry name" value="GST_C"/>
</dbReference>
<evidence type="ECO:0000256" key="1">
    <source>
        <dbReference type="ARBA" id="ARBA00007409"/>
    </source>
</evidence>
<dbReference type="PANTHER" id="PTHR43986">
    <property type="entry name" value="ELONGATION FACTOR 1-GAMMA"/>
    <property type="match status" value="1"/>
</dbReference>
<dbReference type="InterPro" id="IPR036282">
    <property type="entry name" value="Glutathione-S-Trfase_C_sf"/>
</dbReference>
<comment type="caution">
    <text evidence="8">The sequence shown here is derived from an EMBL/GenBank/DDBJ whole genome shotgun (WGS) entry which is preliminary data.</text>
</comment>
<dbReference type="PANTHER" id="PTHR43986:SF1">
    <property type="entry name" value="ELONGATION FACTOR 1-GAMMA"/>
    <property type="match status" value="1"/>
</dbReference>
<dbReference type="InterPro" id="IPR001662">
    <property type="entry name" value="EF1B_G_C"/>
</dbReference>
<evidence type="ECO:0008006" key="10">
    <source>
        <dbReference type="Google" id="ProtNLM"/>
    </source>
</evidence>
<dbReference type="STRING" id="1447883.A0A2B7X6H4"/>